<evidence type="ECO:0000256" key="3">
    <source>
        <dbReference type="PROSITE-ProRule" id="PRU00284"/>
    </source>
</evidence>
<dbReference type="Pfam" id="PF00672">
    <property type="entry name" value="HAMP"/>
    <property type="match status" value="1"/>
</dbReference>
<keyword evidence="1" id="KW-0145">Chemotaxis</keyword>
<organism evidence="7 8">
    <name type="scientific">Geotalea uraniireducens (strain Rf4)</name>
    <name type="common">Geobacter uraniireducens</name>
    <dbReference type="NCBI Taxonomy" id="351605"/>
    <lineage>
        <taxon>Bacteria</taxon>
        <taxon>Pseudomonadati</taxon>
        <taxon>Thermodesulfobacteriota</taxon>
        <taxon>Desulfuromonadia</taxon>
        <taxon>Geobacterales</taxon>
        <taxon>Geobacteraceae</taxon>
        <taxon>Geotalea</taxon>
    </lineage>
</organism>
<dbReference type="GO" id="GO:0005886">
    <property type="term" value="C:plasma membrane"/>
    <property type="evidence" value="ECO:0007669"/>
    <property type="project" value="TreeGrafter"/>
</dbReference>
<dbReference type="STRING" id="351605.Gura_2692"/>
<evidence type="ECO:0000256" key="2">
    <source>
        <dbReference type="ARBA" id="ARBA00029447"/>
    </source>
</evidence>
<evidence type="ECO:0000313" key="7">
    <source>
        <dbReference type="EMBL" id="ABQ26866.1"/>
    </source>
</evidence>
<evidence type="ECO:0000313" key="8">
    <source>
        <dbReference type="Proteomes" id="UP000006695"/>
    </source>
</evidence>
<keyword evidence="4" id="KW-0472">Membrane</keyword>
<evidence type="ECO:0000259" key="6">
    <source>
        <dbReference type="PROSITE" id="PS50885"/>
    </source>
</evidence>
<dbReference type="Pfam" id="PF12729">
    <property type="entry name" value="4HB_MCP_1"/>
    <property type="match status" value="1"/>
</dbReference>
<dbReference type="GO" id="GO:0006935">
    <property type="term" value="P:chemotaxis"/>
    <property type="evidence" value="ECO:0007669"/>
    <property type="project" value="UniProtKB-KW"/>
</dbReference>
<keyword evidence="4" id="KW-0812">Transmembrane</keyword>
<feature type="transmembrane region" description="Helical" evidence="4">
    <location>
        <begin position="12"/>
        <end position="33"/>
    </location>
</feature>
<dbReference type="KEGG" id="gur:Gura_2692"/>
<dbReference type="SUPFAM" id="SSF58104">
    <property type="entry name" value="Methyl-accepting chemotaxis protein (MCP) signaling domain"/>
    <property type="match status" value="3"/>
</dbReference>
<dbReference type="PANTHER" id="PTHR43531:SF11">
    <property type="entry name" value="METHYL-ACCEPTING CHEMOTAXIS PROTEIN 3"/>
    <property type="match status" value="1"/>
</dbReference>
<dbReference type="CDD" id="cd11386">
    <property type="entry name" value="MCP_signal"/>
    <property type="match status" value="1"/>
</dbReference>
<keyword evidence="8" id="KW-1185">Reference proteome</keyword>
<sequence>MLANMKIGARLGLGFTLLLLLLIIVGCAGYWGVKTSTDTTIKMLKSDAMIAQHSARARADVLDMRRFEKDMFLNIRSKEKVAEYYEKWQQAQVLLAARIADLEKVVTLPKDREAVKKMKSDMEDYDKGLADVHGTIVAGRLLTPEAGNEAIARYKDEIHNLETLATDLAKDGVERMESKEKIMADLAKQTKQIIWVCILSAIFLSFITGLFLTRSITIPLGTAVDTANKLSAGDLTASVDVKSKDEVGQLMAAMNAMANNLRAMIAKIRDTSEQVASAANQISSSSNQLTKSAHSQASAAEETSSTMVQMAASIQTVASNADSLAGNADEVASTIQELGATSEQVAKGAEVMSSSVAETSATIEQMTVSIDKVAQNTDELASSVSETSSTIEQMTVSIEQVAGNSQELQQIVSETASIVEQVAGSIRQVALNVDEADAVAKSAAKEGYAGRQAVQEALASMNRVAGVIEKTAESILNLDKRSEEIGSIVKVINEIADQTNLLALNAAIEAARAGDAGRGFAVVAEEVRKLAERSVNATKEIGLVIKQVQVDTSNSVKYGELASKEAQASMELSGVAGNALENMVRSIECTSNLMSSISATTSEQASASTQVMLAVEKMSQSAAIVANAAREQALGGRQIRIAVERMNSLTQEVTGATREQTQGSRQIRIAVENMNNITGQVTIATREQALSARQIAEAVTAMNSLTQSVANATAEQKKGGEMVVTAVENISDITRENLSSVEELSKSAQSLSSQAVDLASLVAEFKVN</sequence>
<dbReference type="Pfam" id="PF00015">
    <property type="entry name" value="MCPsignal"/>
    <property type="match status" value="1"/>
</dbReference>
<dbReference type="InterPro" id="IPR004090">
    <property type="entry name" value="Chemotax_Me-accpt_rcpt"/>
</dbReference>
<feature type="transmembrane region" description="Helical" evidence="4">
    <location>
        <begin position="193"/>
        <end position="212"/>
    </location>
</feature>
<dbReference type="PANTHER" id="PTHR43531">
    <property type="entry name" value="PROTEIN ICFG"/>
    <property type="match status" value="1"/>
</dbReference>
<dbReference type="PROSITE" id="PS50111">
    <property type="entry name" value="CHEMOTAXIS_TRANSDUC_2"/>
    <property type="match status" value="2"/>
</dbReference>
<dbReference type="PROSITE" id="PS51257">
    <property type="entry name" value="PROKAR_LIPOPROTEIN"/>
    <property type="match status" value="1"/>
</dbReference>
<dbReference type="GO" id="GO:0004888">
    <property type="term" value="F:transmembrane signaling receptor activity"/>
    <property type="evidence" value="ECO:0007669"/>
    <property type="project" value="InterPro"/>
</dbReference>
<dbReference type="HOGENOM" id="CLU_000445_107_27_7"/>
<accession>A5G4Z8</accession>
<keyword evidence="3" id="KW-0807">Transducer</keyword>
<feature type="domain" description="Methyl-accepting transducer" evidence="5">
    <location>
        <begin position="383"/>
        <end position="619"/>
    </location>
</feature>
<dbReference type="SMART" id="SM00283">
    <property type="entry name" value="MA"/>
    <property type="match status" value="1"/>
</dbReference>
<dbReference type="InterPro" id="IPR051310">
    <property type="entry name" value="MCP_chemotaxis"/>
</dbReference>
<keyword evidence="4" id="KW-1133">Transmembrane helix</keyword>
<dbReference type="InterPro" id="IPR004089">
    <property type="entry name" value="MCPsignal_dom"/>
</dbReference>
<dbReference type="PROSITE" id="PS50885">
    <property type="entry name" value="HAMP"/>
    <property type="match status" value="1"/>
</dbReference>
<protein>
    <submittedName>
        <fullName evidence="7">Methyl-accepting chemotaxis sensory transducer</fullName>
    </submittedName>
</protein>
<dbReference type="OrthoDB" id="9816383at2"/>
<comment type="similarity">
    <text evidence="2">Belongs to the methyl-accepting chemotaxis (MCP) protein family.</text>
</comment>
<dbReference type="InterPro" id="IPR003660">
    <property type="entry name" value="HAMP_dom"/>
</dbReference>
<dbReference type="RefSeq" id="WP_011939542.1">
    <property type="nucleotide sequence ID" value="NC_009483.1"/>
</dbReference>
<feature type="domain" description="Methyl-accepting transducer" evidence="5">
    <location>
        <begin position="271"/>
        <end position="381"/>
    </location>
</feature>
<gene>
    <name evidence="7" type="ordered locus">Gura_2692</name>
</gene>
<dbReference type="GO" id="GO:0007165">
    <property type="term" value="P:signal transduction"/>
    <property type="evidence" value="ECO:0007669"/>
    <property type="project" value="UniProtKB-KW"/>
</dbReference>
<dbReference type="Gene3D" id="1.10.287.950">
    <property type="entry name" value="Methyl-accepting chemotaxis protein"/>
    <property type="match status" value="3"/>
</dbReference>
<dbReference type="CDD" id="cd06225">
    <property type="entry name" value="HAMP"/>
    <property type="match status" value="1"/>
</dbReference>
<name>A5G4Z8_GEOUR</name>
<evidence type="ECO:0000256" key="4">
    <source>
        <dbReference type="SAM" id="Phobius"/>
    </source>
</evidence>
<evidence type="ECO:0000259" key="5">
    <source>
        <dbReference type="PROSITE" id="PS50111"/>
    </source>
</evidence>
<reference evidence="7 8" key="1">
    <citation type="submission" date="2007-05" db="EMBL/GenBank/DDBJ databases">
        <title>Complete sequence of Geobacter uraniireducens Rf4.</title>
        <authorList>
            <consortium name="US DOE Joint Genome Institute"/>
            <person name="Copeland A."/>
            <person name="Lucas S."/>
            <person name="Lapidus A."/>
            <person name="Barry K."/>
            <person name="Detter J.C."/>
            <person name="Glavina del Rio T."/>
            <person name="Hammon N."/>
            <person name="Israni S."/>
            <person name="Dalin E."/>
            <person name="Tice H."/>
            <person name="Pitluck S."/>
            <person name="Chertkov O."/>
            <person name="Brettin T."/>
            <person name="Bruce D."/>
            <person name="Han C."/>
            <person name="Schmutz J."/>
            <person name="Larimer F."/>
            <person name="Land M."/>
            <person name="Hauser L."/>
            <person name="Kyrpides N."/>
            <person name="Mikhailova N."/>
            <person name="Shelobolina E."/>
            <person name="Aklujkar M."/>
            <person name="Lovley D."/>
            <person name="Richardson P."/>
        </authorList>
    </citation>
    <scope>NUCLEOTIDE SEQUENCE [LARGE SCALE GENOMIC DNA]</scope>
    <source>
        <strain evidence="7 8">Rf4</strain>
    </source>
</reference>
<dbReference type="SMART" id="SM00304">
    <property type="entry name" value="HAMP"/>
    <property type="match status" value="2"/>
</dbReference>
<dbReference type="EMBL" id="CP000698">
    <property type="protein sequence ID" value="ABQ26866.1"/>
    <property type="molecule type" value="Genomic_DNA"/>
</dbReference>
<proteinExistence type="inferred from homology"/>
<dbReference type="AlphaFoldDB" id="A5G4Z8"/>
<dbReference type="InterPro" id="IPR024478">
    <property type="entry name" value="HlyB_4HB_MCP"/>
</dbReference>
<evidence type="ECO:0000256" key="1">
    <source>
        <dbReference type="ARBA" id="ARBA00022500"/>
    </source>
</evidence>
<feature type="domain" description="HAMP" evidence="6">
    <location>
        <begin position="214"/>
        <end position="266"/>
    </location>
</feature>
<dbReference type="Proteomes" id="UP000006695">
    <property type="component" value="Chromosome"/>
</dbReference>
<dbReference type="PRINTS" id="PR00260">
    <property type="entry name" value="CHEMTRNSDUCR"/>
</dbReference>